<dbReference type="InterPro" id="IPR009091">
    <property type="entry name" value="RCC1/BLIP-II"/>
</dbReference>
<gene>
    <name evidence="1" type="ORF">HERI1096_LOCUS28809</name>
</gene>
<dbReference type="AlphaFoldDB" id="A0A7S3BCP9"/>
<organism evidence="1">
    <name type="scientific">Haptolina ericina</name>
    <dbReference type="NCBI Taxonomy" id="156174"/>
    <lineage>
        <taxon>Eukaryota</taxon>
        <taxon>Haptista</taxon>
        <taxon>Haptophyta</taxon>
        <taxon>Prymnesiophyceae</taxon>
        <taxon>Prymnesiales</taxon>
        <taxon>Prymnesiaceae</taxon>
        <taxon>Haptolina</taxon>
    </lineage>
</organism>
<protein>
    <submittedName>
        <fullName evidence="1">Uncharacterized protein</fullName>
    </submittedName>
</protein>
<dbReference type="Gene3D" id="2.130.10.30">
    <property type="entry name" value="Regulator of chromosome condensation 1/beta-lactamase-inhibitor protein II"/>
    <property type="match status" value="1"/>
</dbReference>
<name>A0A7S3BCP9_9EUKA</name>
<sequence>MRDHCSSRLSQTLETEGALVSLCSSACKVLMSLCCSVLHHVDVAFKARITETRGCHVTADGSAWMMGKSPSPTPLPDCRAGWMHEARPESMIVAVNACEGVILAAITEGQLLSCGLGAALGLGHEAASKGAVALTAVSGLPPVCSFSMGSLHAVCMGRDDGSVWCWGDGD</sequence>
<accession>A0A7S3BCP9</accession>
<evidence type="ECO:0000313" key="1">
    <source>
        <dbReference type="EMBL" id="CAE0131676.1"/>
    </source>
</evidence>
<dbReference type="SUPFAM" id="SSF50985">
    <property type="entry name" value="RCC1/BLIP-II"/>
    <property type="match status" value="1"/>
</dbReference>
<reference evidence="1" key="1">
    <citation type="submission" date="2021-01" db="EMBL/GenBank/DDBJ databases">
        <authorList>
            <person name="Corre E."/>
            <person name="Pelletier E."/>
            <person name="Niang G."/>
            <person name="Scheremetjew M."/>
            <person name="Finn R."/>
            <person name="Kale V."/>
            <person name="Holt S."/>
            <person name="Cochrane G."/>
            <person name="Meng A."/>
            <person name="Brown T."/>
            <person name="Cohen L."/>
        </authorList>
    </citation>
    <scope>NUCLEOTIDE SEQUENCE</scope>
    <source>
        <strain evidence="1">CCMP281</strain>
    </source>
</reference>
<dbReference type="EMBL" id="HBHX01052167">
    <property type="protein sequence ID" value="CAE0131676.1"/>
    <property type="molecule type" value="Transcribed_RNA"/>
</dbReference>
<proteinExistence type="predicted"/>